<evidence type="ECO:0000313" key="1">
    <source>
        <dbReference type="EMBL" id="VDK79422.1"/>
    </source>
</evidence>
<dbReference type="WBParaSite" id="ASIM_0002139401-mRNA-1">
    <property type="protein sequence ID" value="ASIM_0002139401-mRNA-1"/>
    <property type="gene ID" value="ASIM_0002139401"/>
</dbReference>
<evidence type="ECO:0000313" key="3">
    <source>
        <dbReference type="WBParaSite" id="ASIM_0002139401-mRNA-1"/>
    </source>
</evidence>
<gene>
    <name evidence="1" type="ORF">ASIM_LOCUS20763</name>
</gene>
<dbReference type="AlphaFoldDB" id="A0A0M3KK65"/>
<sequence length="61" mass="7072">MVNLHHLNWMKAVTVVMQVVERQRWNVHSIRLINVPSSLLPLLKLHPLVNMALSDHQFPIG</sequence>
<reference evidence="1 2" key="2">
    <citation type="submission" date="2018-11" db="EMBL/GenBank/DDBJ databases">
        <authorList>
            <consortium name="Pathogen Informatics"/>
        </authorList>
    </citation>
    <scope>NUCLEOTIDE SEQUENCE [LARGE SCALE GENOMIC DNA]</scope>
</reference>
<dbReference type="EMBL" id="UYRR01040587">
    <property type="protein sequence ID" value="VDK79422.1"/>
    <property type="molecule type" value="Genomic_DNA"/>
</dbReference>
<keyword evidence="2" id="KW-1185">Reference proteome</keyword>
<evidence type="ECO:0000313" key="2">
    <source>
        <dbReference type="Proteomes" id="UP000267096"/>
    </source>
</evidence>
<organism evidence="3">
    <name type="scientific">Anisakis simplex</name>
    <name type="common">Herring worm</name>
    <dbReference type="NCBI Taxonomy" id="6269"/>
    <lineage>
        <taxon>Eukaryota</taxon>
        <taxon>Metazoa</taxon>
        <taxon>Ecdysozoa</taxon>
        <taxon>Nematoda</taxon>
        <taxon>Chromadorea</taxon>
        <taxon>Rhabditida</taxon>
        <taxon>Spirurina</taxon>
        <taxon>Ascaridomorpha</taxon>
        <taxon>Ascaridoidea</taxon>
        <taxon>Anisakidae</taxon>
        <taxon>Anisakis</taxon>
        <taxon>Anisakis simplex complex</taxon>
    </lineage>
</organism>
<accession>A0A0M3KK65</accession>
<protein>
    <submittedName>
        <fullName evidence="3">Ovule protein</fullName>
    </submittedName>
</protein>
<reference evidence="3" key="1">
    <citation type="submission" date="2017-02" db="UniProtKB">
        <authorList>
            <consortium name="WormBaseParasite"/>
        </authorList>
    </citation>
    <scope>IDENTIFICATION</scope>
</reference>
<dbReference type="Proteomes" id="UP000267096">
    <property type="component" value="Unassembled WGS sequence"/>
</dbReference>
<name>A0A0M3KK65_ANISI</name>
<proteinExistence type="predicted"/>